<gene>
    <name evidence="1" type="ORF">L195_g060919</name>
</gene>
<protein>
    <submittedName>
        <fullName evidence="1">Calcium-dependent protein kinase 32-like protein</fullName>
    </submittedName>
</protein>
<proteinExistence type="predicted"/>
<dbReference type="Gene3D" id="1.10.510.10">
    <property type="entry name" value="Transferase(Phosphotransferase) domain 1"/>
    <property type="match status" value="1"/>
</dbReference>
<evidence type="ECO:0000313" key="1">
    <source>
        <dbReference type="EMBL" id="PNX61956.1"/>
    </source>
</evidence>
<keyword evidence="1" id="KW-0808">Transferase</keyword>
<dbReference type="GO" id="GO:0016301">
    <property type="term" value="F:kinase activity"/>
    <property type="evidence" value="ECO:0007669"/>
    <property type="project" value="UniProtKB-KW"/>
</dbReference>
<dbReference type="STRING" id="57577.A0A2K3K6R1"/>
<feature type="non-terminal residue" evidence="1">
    <location>
        <position position="1"/>
    </location>
</feature>
<sequence length="70" mass="7915">LVKKMLDPDPKLRLTAQEVLDHPWFINDNVADHPPTARGRLKARGHFMKMVAAHDVLGKMHAVHIIECIA</sequence>
<keyword evidence="1" id="KW-0418">Kinase</keyword>
<accession>A0A2K3K6R1</accession>
<evidence type="ECO:0000313" key="2">
    <source>
        <dbReference type="Proteomes" id="UP000236291"/>
    </source>
</evidence>
<reference evidence="1 2" key="1">
    <citation type="journal article" date="2014" name="Am. J. Bot.">
        <title>Genome assembly and annotation for red clover (Trifolium pratense; Fabaceae).</title>
        <authorList>
            <person name="Istvanek J."/>
            <person name="Jaros M."/>
            <person name="Krenek A."/>
            <person name="Repkova J."/>
        </authorList>
    </citation>
    <scope>NUCLEOTIDE SEQUENCE [LARGE SCALE GENOMIC DNA]</scope>
    <source>
        <strain evidence="2">cv. Tatra</strain>
        <tissue evidence="1">Young leaves</tissue>
    </source>
</reference>
<comment type="caution">
    <text evidence="1">The sequence shown here is derived from an EMBL/GenBank/DDBJ whole genome shotgun (WGS) entry which is preliminary data.</text>
</comment>
<dbReference type="Proteomes" id="UP000236291">
    <property type="component" value="Unassembled WGS sequence"/>
</dbReference>
<dbReference type="AlphaFoldDB" id="A0A2K3K6R1"/>
<reference evidence="1 2" key="2">
    <citation type="journal article" date="2017" name="Front. Plant Sci.">
        <title>Gene Classification and Mining of Molecular Markers Useful in Red Clover (Trifolium pratense) Breeding.</title>
        <authorList>
            <person name="Istvanek J."/>
            <person name="Dluhosova J."/>
            <person name="Dluhos P."/>
            <person name="Patkova L."/>
            <person name="Nedelnik J."/>
            <person name="Repkova J."/>
        </authorList>
    </citation>
    <scope>NUCLEOTIDE SEQUENCE [LARGE SCALE GENOMIC DNA]</scope>
    <source>
        <strain evidence="2">cv. Tatra</strain>
        <tissue evidence="1">Young leaves</tissue>
    </source>
</reference>
<name>A0A2K3K6R1_TRIPR</name>
<dbReference type="SUPFAM" id="SSF56112">
    <property type="entry name" value="Protein kinase-like (PK-like)"/>
    <property type="match status" value="1"/>
</dbReference>
<organism evidence="1 2">
    <name type="scientific">Trifolium pratense</name>
    <name type="common">Red clover</name>
    <dbReference type="NCBI Taxonomy" id="57577"/>
    <lineage>
        <taxon>Eukaryota</taxon>
        <taxon>Viridiplantae</taxon>
        <taxon>Streptophyta</taxon>
        <taxon>Embryophyta</taxon>
        <taxon>Tracheophyta</taxon>
        <taxon>Spermatophyta</taxon>
        <taxon>Magnoliopsida</taxon>
        <taxon>eudicotyledons</taxon>
        <taxon>Gunneridae</taxon>
        <taxon>Pentapetalae</taxon>
        <taxon>rosids</taxon>
        <taxon>fabids</taxon>
        <taxon>Fabales</taxon>
        <taxon>Fabaceae</taxon>
        <taxon>Papilionoideae</taxon>
        <taxon>50 kb inversion clade</taxon>
        <taxon>NPAAA clade</taxon>
        <taxon>Hologalegina</taxon>
        <taxon>IRL clade</taxon>
        <taxon>Trifolieae</taxon>
        <taxon>Trifolium</taxon>
    </lineage>
</organism>
<dbReference type="InterPro" id="IPR011009">
    <property type="entry name" value="Kinase-like_dom_sf"/>
</dbReference>
<dbReference type="EMBL" id="ASHM01144669">
    <property type="protein sequence ID" value="PNX61956.1"/>
    <property type="molecule type" value="Genomic_DNA"/>
</dbReference>